<evidence type="ECO:0008006" key="4">
    <source>
        <dbReference type="Google" id="ProtNLM"/>
    </source>
</evidence>
<comment type="caution">
    <text evidence="2">The sequence shown here is derived from an EMBL/GenBank/DDBJ whole genome shotgun (WGS) entry which is preliminary data.</text>
</comment>
<proteinExistence type="inferred from homology"/>
<gene>
    <name evidence="2" type="ORF">BCR32DRAFT_277261</name>
</gene>
<evidence type="ECO:0000256" key="1">
    <source>
        <dbReference type="ARBA" id="ARBA00005437"/>
    </source>
</evidence>
<dbReference type="EMBL" id="MCFG01000055">
    <property type="protein sequence ID" value="ORX84279.1"/>
    <property type="molecule type" value="Genomic_DNA"/>
</dbReference>
<reference evidence="2 3" key="1">
    <citation type="submission" date="2016-08" db="EMBL/GenBank/DDBJ databases">
        <title>A Parts List for Fungal Cellulosomes Revealed by Comparative Genomics.</title>
        <authorList>
            <consortium name="DOE Joint Genome Institute"/>
            <person name="Haitjema C.H."/>
            <person name="Gilmore S.P."/>
            <person name="Henske J.K."/>
            <person name="Solomon K.V."/>
            <person name="De Groot R."/>
            <person name="Kuo A."/>
            <person name="Mondo S.J."/>
            <person name="Salamov A.A."/>
            <person name="Labutti K."/>
            <person name="Zhao Z."/>
            <person name="Chiniquy J."/>
            <person name="Barry K."/>
            <person name="Brewer H.M."/>
            <person name="Purvine S.O."/>
            <person name="Wright A.T."/>
            <person name="Boxma B."/>
            <person name="Van Alen T."/>
            <person name="Hackstein J.H."/>
            <person name="Baker S.E."/>
            <person name="Grigoriev I.V."/>
            <person name="O'Malley M.A."/>
        </authorList>
    </citation>
    <scope>NUCLEOTIDE SEQUENCE [LARGE SCALE GENOMIC DNA]</scope>
    <source>
        <strain evidence="2 3">S4</strain>
    </source>
</reference>
<dbReference type="Pfam" id="PF04525">
    <property type="entry name" value="LOR"/>
    <property type="match status" value="1"/>
</dbReference>
<keyword evidence="3" id="KW-1185">Reference proteome</keyword>
<sequence length="208" mass="24435">MTRTFLPINNEICVIDNKFISQDNSIYYLKTKGKFSFKFYIEDVNNNKLFKSTYENFPKCGYLKDPENDKVLYKFKNIHHFTKANELIIECFENDRIMETIICNVMPNNSLTRHRFIINFYNKAIKKNECLEVDCSKNFKDCNVFYGKRKENGILICKFDSSHHLMGFNFKIEIAPKIDVMFIIILLNYIFRIINGRNRVGGAAAAAV</sequence>
<dbReference type="Gene3D" id="2.40.160.200">
    <property type="entry name" value="LURP1-related"/>
    <property type="match status" value="1"/>
</dbReference>
<dbReference type="SUPFAM" id="SSF54518">
    <property type="entry name" value="Tubby C-terminal domain-like"/>
    <property type="match status" value="1"/>
</dbReference>
<evidence type="ECO:0000313" key="2">
    <source>
        <dbReference type="EMBL" id="ORX84279.1"/>
    </source>
</evidence>
<dbReference type="OrthoDB" id="10441829at2759"/>
<dbReference type="InterPro" id="IPR038595">
    <property type="entry name" value="LOR_sf"/>
</dbReference>
<reference evidence="2 3" key="2">
    <citation type="submission" date="2016-08" db="EMBL/GenBank/DDBJ databases">
        <title>Pervasive Adenine N6-methylation of Active Genes in Fungi.</title>
        <authorList>
            <consortium name="DOE Joint Genome Institute"/>
            <person name="Mondo S.J."/>
            <person name="Dannebaum R.O."/>
            <person name="Kuo R.C."/>
            <person name="Labutti K."/>
            <person name="Haridas S."/>
            <person name="Kuo A."/>
            <person name="Salamov A."/>
            <person name="Ahrendt S.R."/>
            <person name="Lipzen A."/>
            <person name="Sullivan W."/>
            <person name="Andreopoulos W.B."/>
            <person name="Clum A."/>
            <person name="Lindquist E."/>
            <person name="Daum C."/>
            <person name="Ramamoorthy G.K."/>
            <person name="Gryganskyi A."/>
            <person name="Culley D."/>
            <person name="Magnuson J.K."/>
            <person name="James T.Y."/>
            <person name="O'Malley M.A."/>
            <person name="Stajich J.E."/>
            <person name="Spatafora J.W."/>
            <person name="Visel A."/>
            <person name="Grigoriev I.V."/>
        </authorList>
    </citation>
    <scope>NUCLEOTIDE SEQUENCE [LARGE SCALE GENOMIC DNA]</scope>
    <source>
        <strain evidence="2 3">S4</strain>
    </source>
</reference>
<comment type="similarity">
    <text evidence="1">Belongs to the LOR family.</text>
</comment>
<organism evidence="2 3">
    <name type="scientific">Anaeromyces robustus</name>
    <dbReference type="NCBI Taxonomy" id="1754192"/>
    <lineage>
        <taxon>Eukaryota</taxon>
        <taxon>Fungi</taxon>
        <taxon>Fungi incertae sedis</taxon>
        <taxon>Chytridiomycota</taxon>
        <taxon>Chytridiomycota incertae sedis</taxon>
        <taxon>Neocallimastigomycetes</taxon>
        <taxon>Neocallimastigales</taxon>
        <taxon>Neocallimastigaceae</taxon>
        <taxon>Anaeromyces</taxon>
    </lineage>
</organism>
<dbReference type="InterPro" id="IPR025659">
    <property type="entry name" value="Tubby-like_C"/>
</dbReference>
<protein>
    <recommendedName>
        <fullName evidence="4">DUF567-domain-containing protein</fullName>
    </recommendedName>
</protein>
<dbReference type="Proteomes" id="UP000193944">
    <property type="component" value="Unassembled WGS sequence"/>
</dbReference>
<dbReference type="InterPro" id="IPR007612">
    <property type="entry name" value="LOR"/>
</dbReference>
<accession>A0A1Y1XEV1</accession>
<name>A0A1Y1XEV1_9FUNG</name>
<dbReference type="AlphaFoldDB" id="A0A1Y1XEV1"/>
<evidence type="ECO:0000313" key="3">
    <source>
        <dbReference type="Proteomes" id="UP000193944"/>
    </source>
</evidence>